<evidence type="ECO:0000256" key="1">
    <source>
        <dbReference type="ARBA" id="ARBA00004173"/>
    </source>
</evidence>
<dbReference type="AlphaFoldDB" id="A0AAW1P8P1"/>
<evidence type="ECO:0000256" key="4">
    <source>
        <dbReference type="ARBA" id="ARBA00040604"/>
    </source>
</evidence>
<dbReference type="PANTHER" id="PTHR23354:SF62">
    <property type="entry name" value="MUSTARD, ISOFORM V"/>
    <property type="match status" value="1"/>
</dbReference>
<comment type="subcellular location">
    <subcellularLocation>
        <location evidence="1">Mitochondrion</location>
    </subcellularLocation>
</comment>
<protein>
    <recommendedName>
        <fullName evidence="4">Oxidation resistance protein 1</fullName>
    </recommendedName>
</protein>
<reference evidence="7 8" key="1">
    <citation type="journal article" date="2024" name="Nat. Commun.">
        <title>Phylogenomics reveals the evolutionary origins of lichenization in chlorophyte algae.</title>
        <authorList>
            <person name="Puginier C."/>
            <person name="Libourel C."/>
            <person name="Otte J."/>
            <person name="Skaloud P."/>
            <person name="Haon M."/>
            <person name="Grisel S."/>
            <person name="Petersen M."/>
            <person name="Berrin J.G."/>
            <person name="Delaux P.M."/>
            <person name="Dal Grande F."/>
            <person name="Keller J."/>
        </authorList>
    </citation>
    <scope>NUCLEOTIDE SEQUENCE [LARGE SCALE GENOMIC DNA]</scope>
    <source>
        <strain evidence="7 8">SAG 2036</strain>
    </source>
</reference>
<feature type="compositionally biased region" description="Basic and acidic residues" evidence="5">
    <location>
        <begin position="17"/>
        <end position="27"/>
    </location>
</feature>
<dbReference type="PROSITE" id="PS51886">
    <property type="entry name" value="TLDC"/>
    <property type="match status" value="1"/>
</dbReference>
<evidence type="ECO:0000259" key="6">
    <source>
        <dbReference type="PROSITE" id="PS51886"/>
    </source>
</evidence>
<comment type="similarity">
    <text evidence="2">Belongs to the OXR1 family.</text>
</comment>
<accession>A0AAW1P8P1</accession>
<feature type="region of interest" description="Disordered" evidence="5">
    <location>
        <begin position="1"/>
        <end position="72"/>
    </location>
</feature>
<evidence type="ECO:0000256" key="2">
    <source>
        <dbReference type="ARBA" id="ARBA00009540"/>
    </source>
</evidence>
<organism evidence="7 8">
    <name type="scientific">Symbiochloris irregularis</name>
    <dbReference type="NCBI Taxonomy" id="706552"/>
    <lineage>
        <taxon>Eukaryota</taxon>
        <taxon>Viridiplantae</taxon>
        <taxon>Chlorophyta</taxon>
        <taxon>core chlorophytes</taxon>
        <taxon>Trebouxiophyceae</taxon>
        <taxon>Trebouxiales</taxon>
        <taxon>Trebouxiaceae</taxon>
        <taxon>Symbiochloris</taxon>
    </lineage>
</organism>
<evidence type="ECO:0000256" key="5">
    <source>
        <dbReference type="SAM" id="MobiDB-lite"/>
    </source>
</evidence>
<keyword evidence="3" id="KW-0496">Mitochondrion</keyword>
<evidence type="ECO:0000313" key="8">
    <source>
        <dbReference type="Proteomes" id="UP001465755"/>
    </source>
</evidence>
<feature type="compositionally biased region" description="Basic and acidic residues" evidence="5">
    <location>
        <begin position="46"/>
        <end position="59"/>
    </location>
</feature>
<feature type="domain" description="TLDc" evidence="6">
    <location>
        <begin position="98"/>
        <end position="263"/>
    </location>
</feature>
<proteinExistence type="inferred from homology"/>
<evidence type="ECO:0000256" key="3">
    <source>
        <dbReference type="ARBA" id="ARBA00023128"/>
    </source>
</evidence>
<dbReference type="EMBL" id="JALJOQ010000048">
    <property type="protein sequence ID" value="KAK9804665.1"/>
    <property type="molecule type" value="Genomic_DNA"/>
</dbReference>
<dbReference type="SMART" id="SM00584">
    <property type="entry name" value="TLDc"/>
    <property type="match status" value="1"/>
</dbReference>
<name>A0AAW1P8P1_9CHLO</name>
<gene>
    <name evidence="7" type="ORF">WJX73_007489</name>
</gene>
<sequence>MGCVHPGGLVFSDCQEDPGKRKLDKKLSGGSRPGKAVTSAPQQQKTFEERFSDRFDRTSEASPSGTDAPFKEPDIPALVSPEPLLPGTHNVRLSEPSALASDSACRALAAAFPTRHRWRQWVLLYSSGRDGISLQTLYRRAEHNLPSVLLVRDHAQSVFGCFAAEGWKVAPRYYGNGESFVFQIQPDSGLWRWHQRRMDVCRNDFFQFGRVDRLAMGGGPRYAISLDGDLLRGTSGECETFGSPCLACSEEFEIGRVELWGLV</sequence>
<dbReference type="Pfam" id="PF07534">
    <property type="entry name" value="TLD"/>
    <property type="match status" value="1"/>
</dbReference>
<dbReference type="PANTHER" id="PTHR23354">
    <property type="entry name" value="NUCLEOLAR PROTEIN 7/ESTROGEN RECEPTOR COACTIVATOR-RELATED"/>
    <property type="match status" value="1"/>
</dbReference>
<dbReference type="InterPro" id="IPR006571">
    <property type="entry name" value="TLDc_dom"/>
</dbReference>
<dbReference type="Proteomes" id="UP001465755">
    <property type="component" value="Unassembled WGS sequence"/>
</dbReference>
<dbReference type="GO" id="GO:0005739">
    <property type="term" value="C:mitochondrion"/>
    <property type="evidence" value="ECO:0007669"/>
    <property type="project" value="UniProtKB-SubCell"/>
</dbReference>
<evidence type="ECO:0000313" key="7">
    <source>
        <dbReference type="EMBL" id="KAK9804665.1"/>
    </source>
</evidence>
<comment type="caution">
    <text evidence="7">The sequence shown here is derived from an EMBL/GenBank/DDBJ whole genome shotgun (WGS) entry which is preliminary data.</text>
</comment>
<keyword evidence="8" id="KW-1185">Reference proteome</keyword>